<dbReference type="EMBL" id="JAVUPU010000001">
    <property type="protein sequence ID" value="MDT9597427.1"/>
    <property type="molecule type" value="Genomic_DNA"/>
</dbReference>
<gene>
    <name evidence="3" type="ORF">RQX22_00485</name>
</gene>
<comment type="caution">
    <text evidence="3">The sequence shown here is derived from an EMBL/GenBank/DDBJ whole genome shotgun (WGS) entry which is preliminary data.</text>
</comment>
<reference evidence="3 4" key="1">
    <citation type="submission" date="2023-05" db="EMBL/GenBank/DDBJ databases">
        <authorList>
            <person name="Guo Y."/>
        </authorList>
    </citation>
    <scope>NUCLEOTIDE SEQUENCE [LARGE SCALE GENOMIC DNA]</scope>
    <source>
        <strain evidence="3 4">GR2756</strain>
    </source>
</reference>
<sequence>MTVRILHAHSTFSLGGKEARAVRLMNMFGDAAEHAVLSAMPGHVSAGDAIAEGIKVDFPADAPPLAGMPGLKRLFRLSRFMRGFDLVLTYNWGAFDAVMARHLFGGPPLIHHEDGFNEDEADQLKSRRNLYRRLGLSAAFRLVVPSRRLESVARRAWGQPQRKIERIPNGIEIARYRSAAEGGSIPGLVRRKGEIVVGTVAGLRAVKNLPRLVRAFAAMKAKNARLVIVGEGPESERIVAQARDLGVADRLILPGFIPEPWRYVGHFDIFALSSDSEQFPISLVEAMAAGLPAVATAVGDIAAIVSIDNAPLIVGQEDEAAFIAALDSLAERTDLRRAIGHANRERAAREYDEKNMIARYGRLYGEAIGRPEALLPETI</sequence>
<dbReference type="GO" id="GO:0016757">
    <property type="term" value="F:glycosyltransferase activity"/>
    <property type="evidence" value="ECO:0007669"/>
    <property type="project" value="UniProtKB-KW"/>
</dbReference>
<dbReference type="Proteomes" id="UP001259572">
    <property type="component" value="Unassembled WGS sequence"/>
</dbReference>
<feature type="domain" description="Glycosyltransferase subfamily 4-like N-terminal" evidence="2">
    <location>
        <begin position="18"/>
        <end position="175"/>
    </location>
</feature>
<dbReference type="Gene3D" id="3.40.50.2000">
    <property type="entry name" value="Glycogen Phosphorylase B"/>
    <property type="match status" value="2"/>
</dbReference>
<dbReference type="InterPro" id="IPR001296">
    <property type="entry name" value="Glyco_trans_1"/>
</dbReference>
<dbReference type="Pfam" id="PF00534">
    <property type="entry name" value="Glycos_transf_1"/>
    <property type="match status" value="1"/>
</dbReference>
<evidence type="ECO:0000313" key="3">
    <source>
        <dbReference type="EMBL" id="MDT9597427.1"/>
    </source>
</evidence>
<dbReference type="PANTHER" id="PTHR12526">
    <property type="entry name" value="GLYCOSYLTRANSFERASE"/>
    <property type="match status" value="1"/>
</dbReference>
<dbReference type="EC" id="2.4.-.-" evidence="3"/>
<evidence type="ECO:0000259" key="1">
    <source>
        <dbReference type="Pfam" id="PF00534"/>
    </source>
</evidence>
<accession>A0ABU3Q1Z0</accession>
<name>A0ABU3Q1Z0_9SPHN</name>
<keyword evidence="3" id="KW-0328">Glycosyltransferase</keyword>
<keyword evidence="4" id="KW-1185">Reference proteome</keyword>
<evidence type="ECO:0000313" key="4">
    <source>
        <dbReference type="Proteomes" id="UP001259572"/>
    </source>
</evidence>
<dbReference type="SUPFAM" id="SSF53756">
    <property type="entry name" value="UDP-Glycosyltransferase/glycogen phosphorylase"/>
    <property type="match status" value="1"/>
</dbReference>
<dbReference type="InterPro" id="IPR028098">
    <property type="entry name" value="Glyco_trans_4-like_N"/>
</dbReference>
<proteinExistence type="predicted"/>
<protein>
    <submittedName>
        <fullName evidence="3">Glycosyltransferase</fullName>
        <ecNumber evidence="3">2.4.-.-</ecNumber>
    </submittedName>
</protein>
<evidence type="ECO:0000259" key="2">
    <source>
        <dbReference type="Pfam" id="PF13439"/>
    </source>
</evidence>
<organism evidence="3 4">
    <name type="scientific">Sphingosinicella rhizophila</name>
    <dbReference type="NCBI Taxonomy" id="3050082"/>
    <lineage>
        <taxon>Bacteria</taxon>
        <taxon>Pseudomonadati</taxon>
        <taxon>Pseudomonadota</taxon>
        <taxon>Alphaproteobacteria</taxon>
        <taxon>Sphingomonadales</taxon>
        <taxon>Sphingosinicellaceae</taxon>
        <taxon>Sphingosinicella</taxon>
    </lineage>
</organism>
<dbReference type="RefSeq" id="WP_315722647.1">
    <property type="nucleotide sequence ID" value="NZ_JAVUPU010000001.1"/>
</dbReference>
<keyword evidence="3" id="KW-0808">Transferase</keyword>
<feature type="domain" description="Glycosyl transferase family 1" evidence="1">
    <location>
        <begin position="190"/>
        <end position="346"/>
    </location>
</feature>
<dbReference type="Pfam" id="PF13439">
    <property type="entry name" value="Glyco_transf_4"/>
    <property type="match status" value="1"/>
</dbReference>